<dbReference type="GO" id="GO:0005737">
    <property type="term" value="C:cytoplasm"/>
    <property type="evidence" value="ECO:0007669"/>
    <property type="project" value="TreeGrafter"/>
</dbReference>
<dbReference type="PANTHER" id="PTHR48100">
    <property type="entry name" value="BROAD-SPECIFICITY PHOSPHATASE YOR283W-RELATED"/>
    <property type="match status" value="1"/>
</dbReference>
<dbReference type="Proteomes" id="UP000030686">
    <property type="component" value="Unassembled WGS sequence"/>
</dbReference>
<dbReference type="EMBL" id="HG792016">
    <property type="protein sequence ID" value="CDM32119.1"/>
    <property type="molecule type" value="Genomic_DNA"/>
</dbReference>
<evidence type="ECO:0000313" key="2">
    <source>
        <dbReference type="Proteomes" id="UP000030686"/>
    </source>
</evidence>
<dbReference type="Pfam" id="PF00300">
    <property type="entry name" value="His_Phos_1"/>
    <property type="match status" value="1"/>
</dbReference>
<protein>
    <submittedName>
        <fullName evidence="1">Histidine phosphatase superfamily, clade-1</fullName>
    </submittedName>
</protein>
<dbReference type="InterPro" id="IPR013078">
    <property type="entry name" value="His_Pase_superF_clade-1"/>
</dbReference>
<evidence type="ECO:0000313" key="1">
    <source>
        <dbReference type="EMBL" id="CDM32119.1"/>
    </source>
</evidence>
<dbReference type="AlphaFoldDB" id="W6QD52"/>
<organism evidence="1 2">
    <name type="scientific">Penicillium roqueforti (strain FM164)</name>
    <dbReference type="NCBI Taxonomy" id="1365484"/>
    <lineage>
        <taxon>Eukaryota</taxon>
        <taxon>Fungi</taxon>
        <taxon>Dikarya</taxon>
        <taxon>Ascomycota</taxon>
        <taxon>Pezizomycotina</taxon>
        <taxon>Eurotiomycetes</taxon>
        <taxon>Eurotiomycetidae</taxon>
        <taxon>Eurotiales</taxon>
        <taxon>Aspergillaceae</taxon>
        <taxon>Penicillium</taxon>
    </lineage>
</organism>
<dbReference type="PANTHER" id="PTHR48100:SF1">
    <property type="entry name" value="HISTIDINE PHOSPHATASE FAMILY PROTEIN-RELATED"/>
    <property type="match status" value="1"/>
</dbReference>
<name>W6QD52_PENRF</name>
<dbReference type="GO" id="GO:0016791">
    <property type="term" value="F:phosphatase activity"/>
    <property type="evidence" value="ECO:0007669"/>
    <property type="project" value="TreeGrafter"/>
</dbReference>
<dbReference type="OMA" id="NWVDARL"/>
<proteinExistence type="predicted"/>
<dbReference type="OrthoDB" id="496981at2759"/>
<dbReference type="InterPro" id="IPR050275">
    <property type="entry name" value="PGM_Phosphatase"/>
</dbReference>
<accession>W6QD52</accession>
<dbReference type="CDD" id="cd07067">
    <property type="entry name" value="HP_PGM_like"/>
    <property type="match status" value="1"/>
</dbReference>
<sequence length="300" mass="34191">MHSPPLFRFTTVTGYFLQDDPATDPDTFDYVNSNFGLIEKQYDEHLGVEQTDSQWQRFDAHIKRQNASKSKKLKVLFLGRHGEGVHNVAERKYGSKKWNEYWSLQDGDEDGSWVDARLTEQGRCQAKVAHAAWEQQIKTGIPSPESYYVSPLNRCLETAQITFQGLAIPGTDPFKPTIKELLRETMGQHTCDRRSTASEIADEYPEYRFEAGFSEEDKLWDREVRESDEHRTERLRGLLNDIFAHDESTYISLTAHSGAITSILEVLGHRRFALATGAVIPVLVLVERGVPSQLESQELA</sequence>
<dbReference type="SMART" id="SM00855">
    <property type="entry name" value="PGAM"/>
    <property type="match status" value="1"/>
</dbReference>
<gene>
    <name evidence="1" type="ORF">PROQFM164_S02g002270</name>
</gene>
<dbReference type="SUPFAM" id="SSF53254">
    <property type="entry name" value="Phosphoglycerate mutase-like"/>
    <property type="match status" value="1"/>
</dbReference>
<dbReference type="InterPro" id="IPR029033">
    <property type="entry name" value="His_PPase_superfam"/>
</dbReference>
<keyword evidence="2" id="KW-1185">Reference proteome</keyword>
<dbReference type="Gene3D" id="3.40.50.1240">
    <property type="entry name" value="Phosphoglycerate mutase-like"/>
    <property type="match status" value="1"/>
</dbReference>
<reference evidence="1" key="1">
    <citation type="journal article" date="2014" name="Nat. Commun.">
        <title>Multiple recent horizontal transfers of a large genomic region in cheese making fungi.</title>
        <authorList>
            <person name="Cheeseman K."/>
            <person name="Ropars J."/>
            <person name="Renault P."/>
            <person name="Dupont J."/>
            <person name="Gouzy J."/>
            <person name="Branca A."/>
            <person name="Abraham A.L."/>
            <person name="Ceppi M."/>
            <person name="Conseiller E."/>
            <person name="Debuchy R."/>
            <person name="Malagnac F."/>
            <person name="Goarin A."/>
            <person name="Silar P."/>
            <person name="Lacoste S."/>
            <person name="Sallet E."/>
            <person name="Bensimon A."/>
            <person name="Giraud T."/>
            <person name="Brygoo Y."/>
        </authorList>
    </citation>
    <scope>NUCLEOTIDE SEQUENCE [LARGE SCALE GENOMIC DNA]</scope>
    <source>
        <strain evidence="1">FM164</strain>
    </source>
</reference>